<dbReference type="SUPFAM" id="SSF50156">
    <property type="entry name" value="PDZ domain-like"/>
    <property type="match status" value="6"/>
</dbReference>
<feature type="compositionally biased region" description="Low complexity" evidence="2">
    <location>
        <begin position="1544"/>
        <end position="1555"/>
    </location>
</feature>
<dbReference type="PANTHER" id="PTHR46900">
    <property type="entry name" value="TYROSINE-PROTEIN PHOSPHATASE NON-RECEPTOR TYPE 13"/>
    <property type="match status" value="1"/>
</dbReference>
<dbReference type="SUPFAM" id="SSF54236">
    <property type="entry name" value="Ubiquitin-like"/>
    <property type="match status" value="1"/>
</dbReference>
<feature type="compositionally biased region" description="Basic and acidic residues" evidence="2">
    <location>
        <begin position="1024"/>
        <end position="1040"/>
    </location>
</feature>
<dbReference type="InterPro" id="IPR019749">
    <property type="entry name" value="Band_41_domain"/>
</dbReference>
<evidence type="ECO:0000256" key="1">
    <source>
        <dbReference type="ARBA" id="ARBA00022737"/>
    </source>
</evidence>
<feature type="compositionally biased region" description="Basic and acidic residues" evidence="2">
    <location>
        <begin position="1229"/>
        <end position="1249"/>
    </location>
</feature>
<dbReference type="CDD" id="cd00136">
    <property type="entry name" value="PDZ_canonical"/>
    <property type="match status" value="1"/>
</dbReference>
<dbReference type="InterPro" id="IPR011993">
    <property type="entry name" value="PH-like_dom_sf"/>
</dbReference>
<protein>
    <recommendedName>
        <fullName evidence="8">Tyrosine-protein phosphatase non-receptor type 13</fullName>
    </recommendedName>
</protein>
<feature type="compositionally biased region" description="Basic and acidic residues" evidence="2">
    <location>
        <begin position="273"/>
        <end position="289"/>
    </location>
</feature>
<feature type="region of interest" description="Disordered" evidence="2">
    <location>
        <begin position="1976"/>
        <end position="2037"/>
    </location>
</feature>
<evidence type="ECO:0000313" key="6">
    <source>
        <dbReference type="EMBL" id="CAH3146052.1"/>
    </source>
</evidence>
<dbReference type="SMART" id="SM01196">
    <property type="entry name" value="FERM_C"/>
    <property type="match status" value="1"/>
</dbReference>
<feature type="region of interest" description="Disordered" evidence="2">
    <location>
        <begin position="1151"/>
        <end position="1260"/>
    </location>
</feature>
<feature type="compositionally biased region" description="Polar residues" evidence="2">
    <location>
        <begin position="1981"/>
        <end position="2007"/>
    </location>
</feature>
<feature type="domain" description="PDZ" evidence="4">
    <location>
        <begin position="1052"/>
        <end position="1138"/>
    </location>
</feature>
<dbReference type="EMBL" id="CALNXI010000904">
    <property type="protein sequence ID" value="CAH3146052.1"/>
    <property type="molecule type" value="Genomic_DNA"/>
</dbReference>
<sequence length="2186" mass="238979">MPALTANSVTLDEILEVRAGPLKEEELWAILSHSSEALQDVLIKGKARRKGLLTYTITPESLLLCHNGKVKFSLHTVSSRNRSFTAPEMYSKHSKPLGSEATLEKICIYSLGMTLYHAAEYEIPVGKPVNLSESLEGVLLSMCEESSQLRVPLLKVLEVCHAHRKRRRFGDLIASMVTAVLGDDVPDNDSDDHSLDEETVQISPSEFMNGAEVSLIPSPDLASPRSLPSPPPSRISTKAQPTSQELVGSNDRLSGSANELDLSPRQSKQIPHILDKYKDRLDRSRRDRNQSSLPSNSSDGLISIHQSETSPHNQSESSEPIRNGTRGHRRPRSSAALQNETSKNPLPLSGTSSMGRYGQSSLQDHTPEAGYFEGPAEGLASERHPRPDLVSSSRVSALRRYDSDASITDSSSMVSGPQSSMLSDGRSSMVSITQGSYVPDSYLTDGYESEPYLTSIGSSASRAAFRLGKDSPKSSDHPYSSTMDLRKQVLTQKSFPEIDTVDYGHHPPQRFLSVPDIRVGSGASKSAKPISGSKTKLGDFFGPEFVKVAEDPNLSVVNISPRKAGSIPHGRRLVSVIVLNGQNLQIMIEANATTQVLFDQVIKYLGLTEKFFFGLTQLQDEEHIFLDLDVKLAKYAPPKWKEEVKLPTAPTEHFLLYFKVKFYVENIALLSYQKTVHQFYLQLRQDILNDQLYCHEEASFVLGGLALQAETGDYNEALGDKYFLPEHYIPSKIVDKVSVDHALTQLPHFHKDFHGLTDEQAELEFIKEAQKLQEYGVHFYKVQKKLEALGKSRKKGLEAVWIGICIRGVTVYETRGHLKFPTHRHSWPMTKKLSFKKKKFFIEPRGNPELPKMTFYTNHYKKARYLLQMSQAFHRFQMKMKTKMAILDQEMSLDEPEPRVENGSVEPAAYQRSPYRRSGSEPSVQPMTSHPRASQSRRQSSFENKRVPGDVLQSLSTDYQSNARRRYSASSESDSSSVYQTSNGPSPRKLSDTSPRQLSQDVDEERDVDVPYVIDSTLNSQKVEQVRSRDLQDEDESKRSDVFASPDRVICVIKFTKEPGKRLGITVLGGENSKRLDLGIYVKSVTEGGAAWKDGRLKAGDRILAVNGQSLERVTHERAVNILKNVTSPVELRVSQSAYNLSSFDLSSIPNASSANEEPESLEIKPLTPREPSSAAEPDSPQDSPRETPSELRPSTFAFPSEDEPVTMISKSIPPSAVSASNRPSRMSQLERDSDDPIKVSQDSRDTGGRKAQSRSQSVPLEANIIQSSLLSAAAPLVSTGVASPVEELPRSAQESQSGEESGAYSEDVFPDGAFVVDLEKKEGSLGLSVSGGINTSVKLGGIYIKSLQPNGPADLDGRVHVGDRILAVNGISLIGVTHKQAVETIKMAPHRTRLVLDRSVPVNVPKSTGKKTRPQASDKPFTVELLKGVGGLGLSLVGGKGAGEEHGGFLRIKKMFPGQPAASCGKLQIGDIMLEVNGNSMQGVTHQEAINLIRTGPTEVKLLVKREPSSIPQSLLQRSGSNASDVDPAQILADIQNKLKADSPSLSKRSSESSARGQLSNASSLEVRDEVPITQEAAVINEAPVSLRSSLISEESAKQIAQSSHPNLASRLSEPVVIQARKEHETLAATNSLPNITSVRPKDIPKVNRQEAFQHSTEEEDADATSLGDAPLAEDESSDVEDSRRSSSIDIVPPDCSIYDEQSVRELMEKLSTVESSEDETDLKDTGKMSLASNKPILPVLQDEVSSPSSESEESDVEKEPIMNNTDQMSILVTDIKEDVKPRSLTPQEELLYIELTKGSGGLGFTLAGGANTVGGCFVRDIVGGPAEEDGRLQAGDQILAVDGEDISSMKHMDAVNVLRATKQTVKLKVLRRPAGYVGSTQSGTVEVVNLTRTSQGRIGLLIKEGDDHKIYVEDVVPGEPAATQGDLRQGDRILEINSTKVDGLGFVAARQHLDAARPVARLLVERRPRLAESKYAMSKANSTDSKAPNKSWSVDSPGTNTAGSSDENDSVFLKDKDEDGIKENENDDEDSQGEHFNVTLCKGPRGFGFSLVAAPTFSSDSHGIFIKTISPGSVAESDGRLKVGDQILKVNKEDVQGLSHAKVIGMLRKITGTVELEINRPSKLYMSDSVNTPPLSPLGSSATQSNVPATRAPLERSPNSVDLDITLEDKDKSGALLYLNQDFN</sequence>
<feature type="domain" description="FERM" evidence="3">
    <location>
        <begin position="572"/>
        <end position="881"/>
    </location>
</feature>
<dbReference type="Pfam" id="PF09379">
    <property type="entry name" value="FERM_N"/>
    <property type="match status" value="1"/>
</dbReference>
<dbReference type="PROSITE" id="PS50057">
    <property type="entry name" value="FERM_3"/>
    <property type="match status" value="1"/>
</dbReference>
<dbReference type="Proteomes" id="UP001159427">
    <property type="component" value="Unassembled WGS sequence"/>
</dbReference>
<feature type="region of interest" description="Disordered" evidence="2">
    <location>
        <begin position="2130"/>
        <end position="2159"/>
    </location>
</feature>
<dbReference type="CDD" id="cd17101">
    <property type="entry name" value="FERM_F1_PTPN13_like"/>
    <property type="match status" value="1"/>
</dbReference>
<proteinExistence type="predicted"/>
<dbReference type="InterPro" id="IPR019747">
    <property type="entry name" value="FERM_CS"/>
</dbReference>
<feature type="region of interest" description="Disordered" evidence="2">
    <location>
        <begin position="1713"/>
        <end position="1762"/>
    </location>
</feature>
<feature type="region of interest" description="Disordered" evidence="2">
    <location>
        <begin position="892"/>
        <end position="1015"/>
    </location>
</feature>
<evidence type="ECO:0000259" key="5">
    <source>
        <dbReference type="PROSITE" id="PS51377"/>
    </source>
</evidence>
<feature type="domain" description="PDZ" evidence="4">
    <location>
        <begin position="1316"/>
        <end position="1401"/>
    </location>
</feature>
<organism evidence="6 7">
    <name type="scientific">Porites evermanni</name>
    <dbReference type="NCBI Taxonomy" id="104178"/>
    <lineage>
        <taxon>Eukaryota</taxon>
        <taxon>Metazoa</taxon>
        <taxon>Cnidaria</taxon>
        <taxon>Anthozoa</taxon>
        <taxon>Hexacorallia</taxon>
        <taxon>Scleractinia</taxon>
        <taxon>Fungiina</taxon>
        <taxon>Poritidae</taxon>
        <taxon>Porites</taxon>
    </lineage>
</organism>
<dbReference type="InterPro" id="IPR035963">
    <property type="entry name" value="FERM_2"/>
</dbReference>
<feature type="compositionally biased region" description="Polar residues" evidence="2">
    <location>
        <begin position="1556"/>
        <end position="1565"/>
    </location>
</feature>
<dbReference type="PANTHER" id="PTHR46900:SF2">
    <property type="entry name" value="TYROSINE-PROTEIN PHOSPHATASE NON-RECEPTOR TYPE 13"/>
    <property type="match status" value="1"/>
</dbReference>
<feature type="compositionally biased region" description="Polar residues" evidence="2">
    <location>
        <begin position="290"/>
        <end position="320"/>
    </location>
</feature>
<dbReference type="Pfam" id="PF09380">
    <property type="entry name" value="FERM_C"/>
    <property type="match status" value="1"/>
</dbReference>
<name>A0ABN8PLK4_9CNID</name>
<feature type="compositionally biased region" description="Polar residues" evidence="2">
    <location>
        <begin position="335"/>
        <end position="364"/>
    </location>
</feature>
<accession>A0ABN8PLK4</accession>
<dbReference type="SUPFAM" id="SSF50729">
    <property type="entry name" value="PH domain-like"/>
    <property type="match status" value="1"/>
</dbReference>
<dbReference type="InterPro" id="IPR029071">
    <property type="entry name" value="Ubiquitin-like_domsf"/>
</dbReference>
<feature type="region of interest" description="Disordered" evidence="2">
    <location>
        <begin position="1541"/>
        <end position="1568"/>
    </location>
</feature>
<feature type="region of interest" description="Disordered" evidence="2">
    <location>
        <begin position="1021"/>
        <end position="1040"/>
    </location>
</feature>
<feature type="compositionally biased region" description="Polar residues" evidence="2">
    <location>
        <begin position="237"/>
        <end position="257"/>
    </location>
</feature>
<dbReference type="InterPro" id="IPR019748">
    <property type="entry name" value="FERM_central"/>
</dbReference>
<feature type="compositionally biased region" description="Polar residues" evidence="2">
    <location>
        <begin position="920"/>
        <end position="942"/>
    </location>
</feature>
<feature type="domain" description="KIND" evidence="5">
    <location>
        <begin position="9"/>
        <end position="191"/>
    </location>
</feature>
<dbReference type="InterPro" id="IPR011019">
    <property type="entry name" value="KIND_dom"/>
</dbReference>
<feature type="region of interest" description="Disordered" evidence="2">
    <location>
        <begin position="215"/>
        <end position="426"/>
    </location>
</feature>
<keyword evidence="1" id="KW-0677">Repeat</keyword>
<feature type="domain" description="PDZ" evidence="4">
    <location>
        <begin position="1423"/>
        <end position="1509"/>
    </location>
</feature>
<evidence type="ECO:0000259" key="4">
    <source>
        <dbReference type="PROSITE" id="PS50106"/>
    </source>
</evidence>
<dbReference type="InterPro" id="IPR014352">
    <property type="entry name" value="FERM/acyl-CoA-bd_prot_sf"/>
</dbReference>
<dbReference type="InterPro" id="IPR052074">
    <property type="entry name" value="NonRcpt_TyrProt_Phosphatase"/>
</dbReference>
<gene>
    <name evidence="6" type="ORF">PEVE_00043825</name>
</gene>
<evidence type="ECO:0008006" key="8">
    <source>
        <dbReference type="Google" id="ProtNLM"/>
    </source>
</evidence>
<evidence type="ECO:0000313" key="7">
    <source>
        <dbReference type="Proteomes" id="UP001159427"/>
    </source>
</evidence>
<dbReference type="PRINTS" id="PR00935">
    <property type="entry name" value="BAND41"/>
</dbReference>
<feature type="compositionally biased region" description="Basic and acidic residues" evidence="2">
    <location>
        <begin position="1641"/>
        <end position="1650"/>
    </location>
</feature>
<dbReference type="Gene3D" id="2.30.29.30">
    <property type="entry name" value="Pleckstrin-homology domain (PH domain)/Phosphotyrosine-binding domain (PTB)"/>
    <property type="match status" value="1"/>
</dbReference>
<dbReference type="SMART" id="SM00295">
    <property type="entry name" value="B41"/>
    <property type="match status" value="1"/>
</dbReference>
<dbReference type="CDD" id="cd06792">
    <property type="entry name" value="PDZ2-PTPN13_FRMPD2-like"/>
    <property type="match status" value="1"/>
</dbReference>
<feature type="region of interest" description="Disordered" evidence="2">
    <location>
        <begin position="1285"/>
        <end position="1307"/>
    </location>
</feature>
<dbReference type="PROSITE" id="PS50106">
    <property type="entry name" value="PDZ"/>
    <property type="match status" value="6"/>
</dbReference>
<dbReference type="Gene3D" id="3.10.20.90">
    <property type="entry name" value="Phosphatidylinositol 3-kinase Catalytic Subunit, Chain A, domain 1"/>
    <property type="match status" value="1"/>
</dbReference>
<feature type="compositionally biased region" description="Low complexity" evidence="2">
    <location>
        <begin position="217"/>
        <end position="226"/>
    </location>
</feature>
<evidence type="ECO:0000256" key="2">
    <source>
        <dbReference type="SAM" id="MobiDB-lite"/>
    </source>
</evidence>
<dbReference type="Gene3D" id="1.10.510.10">
    <property type="entry name" value="Transferase(Phosphotransferase) domain 1"/>
    <property type="match status" value="1"/>
</dbReference>
<dbReference type="SUPFAM" id="SSF47031">
    <property type="entry name" value="Second domain of FERM"/>
    <property type="match status" value="1"/>
</dbReference>
<dbReference type="Gene3D" id="2.30.42.10">
    <property type="match status" value="6"/>
</dbReference>
<dbReference type="InterPro" id="IPR018979">
    <property type="entry name" value="FERM_N"/>
</dbReference>
<reference evidence="6 7" key="1">
    <citation type="submission" date="2022-05" db="EMBL/GenBank/DDBJ databases">
        <authorList>
            <consortium name="Genoscope - CEA"/>
            <person name="William W."/>
        </authorList>
    </citation>
    <scope>NUCLEOTIDE SEQUENCE [LARGE SCALE GENOMIC DNA]</scope>
</reference>
<feature type="compositionally biased region" description="Polar residues" evidence="2">
    <location>
        <begin position="2130"/>
        <end position="2150"/>
    </location>
</feature>
<dbReference type="Pfam" id="PF00595">
    <property type="entry name" value="PDZ"/>
    <property type="match status" value="6"/>
</dbReference>
<feature type="compositionally biased region" description="Basic and acidic residues" evidence="2">
    <location>
        <begin position="2014"/>
        <end position="2026"/>
    </location>
</feature>
<feature type="compositionally biased region" description="Low complexity" evidence="2">
    <location>
        <begin position="1292"/>
        <end position="1307"/>
    </location>
</feature>
<feature type="domain" description="PDZ" evidence="4">
    <location>
        <begin position="1794"/>
        <end position="1875"/>
    </location>
</feature>
<feature type="compositionally biased region" description="Low complexity" evidence="2">
    <location>
        <begin position="410"/>
        <end position="423"/>
    </location>
</feature>
<feature type="compositionally biased region" description="Polar residues" evidence="2">
    <location>
        <begin position="1218"/>
        <end position="1228"/>
    </location>
</feature>
<feature type="domain" description="PDZ" evidence="4">
    <location>
        <begin position="2039"/>
        <end position="2124"/>
    </location>
</feature>
<dbReference type="InterPro" id="IPR018980">
    <property type="entry name" value="FERM_PH-like_C"/>
</dbReference>
<dbReference type="InterPro" id="IPR001478">
    <property type="entry name" value="PDZ"/>
</dbReference>
<feature type="region of interest" description="Disordered" evidence="2">
    <location>
        <begin position="1637"/>
        <end position="1701"/>
    </location>
</feature>
<comment type="caution">
    <text evidence="6">The sequence shown here is derived from an EMBL/GenBank/DDBJ whole genome shotgun (WGS) entry which is preliminary data.</text>
</comment>
<keyword evidence="7" id="KW-1185">Reference proteome</keyword>
<evidence type="ECO:0000259" key="3">
    <source>
        <dbReference type="PROSITE" id="PS50057"/>
    </source>
</evidence>
<dbReference type="InterPro" id="IPR000299">
    <property type="entry name" value="FERM_domain"/>
</dbReference>
<dbReference type="InterPro" id="IPR036034">
    <property type="entry name" value="PDZ_sf"/>
</dbReference>
<dbReference type="Pfam" id="PF00373">
    <property type="entry name" value="FERM_M"/>
    <property type="match status" value="1"/>
</dbReference>
<dbReference type="SMART" id="SM00750">
    <property type="entry name" value="KIND"/>
    <property type="match status" value="1"/>
</dbReference>
<dbReference type="Gene3D" id="1.20.80.10">
    <property type="match status" value="1"/>
</dbReference>
<feature type="compositionally biased region" description="Low complexity" evidence="2">
    <location>
        <begin position="968"/>
        <end position="977"/>
    </location>
</feature>
<dbReference type="PROSITE" id="PS00661">
    <property type="entry name" value="FERM_2"/>
    <property type="match status" value="1"/>
</dbReference>
<dbReference type="CDD" id="cd14473">
    <property type="entry name" value="FERM_B-lobe"/>
    <property type="match status" value="1"/>
</dbReference>
<feature type="domain" description="PDZ" evidence="4">
    <location>
        <begin position="1889"/>
        <end position="1970"/>
    </location>
</feature>
<feature type="compositionally biased region" description="Low complexity" evidence="2">
    <location>
        <begin position="389"/>
        <end position="398"/>
    </location>
</feature>
<dbReference type="SMART" id="SM00228">
    <property type="entry name" value="PDZ"/>
    <property type="match status" value="6"/>
</dbReference>
<dbReference type="PROSITE" id="PS51377">
    <property type="entry name" value="KIND"/>
    <property type="match status" value="1"/>
</dbReference>